<evidence type="ECO:0000313" key="2">
    <source>
        <dbReference type="EMBL" id="OQN97856.1"/>
    </source>
</evidence>
<name>A0A1V8SFE6_9PEZI</name>
<dbReference type="OrthoDB" id="3919546at2759"/>
<sequence>MSRHSAHDQQPLRSSQSAGPSSRAGLMSRQAAYEQQRQRSGQPTGSSISAAQDPPPYTSVYIPEDESAVLLQTLSTVVAHEQDAEYATEEVERLRKFLRYCLCVDYRCDKARVSNVTISTADHDHYIHLSRLLQFNAGCPCKITDNDRERIAPVFWKHIHEPCKALHMSVECVAMMIMRFNKYQGMFAGYKGSPHVILRDHGLEALAQKVWTDWHLVLPAICARRTGYLEEGMIKLAQQYFVHVDGVFGNSAIGPEPQNQPRAAVPRVAYTATARGQAYGRNRYKMFSLTRNHPGPSKLLSENMIDGMHGCKNRRPVSQKGGCWNSQTQLTDTLERQPTRSECREQEYTYC</sequence>
<keyword evidence="3" id="KW-1185">Reference proteome</keyword>
<dbReference type="EMBL" id="NAJO01000050">
    <property type="protein sequence ID" value="OQN97856.1"/>
    <property type="molecule type" value="Genomic_DNA"/>
</dbReference>
<accession>A0A1V8SFE6</accession>
<evidence type="ECO:0000313" key="3">
    <source>
        <dbReference type="Proteomes" id="UP000192596"/>
    </source>
</evidence>
<organism evidence="2 3">
    <name type="scientific">Cryoendolithus antarcticus</name>
    <dbReference type="NCBI Taxonomy" id="1507870"/>
    <lineage>
        <taxon>Eukaryota</taxon>
        <taxon>Fungi</taxon>
        <taxon>Dikarya</taxon>
        <taxon>Ascomycota</taxon>
        <taxon>Pezizomycotina</taxon>
        <taxon>Dothideomycetes</taxon>
        <taxon>Dothideomycetidae</taxon>
        <taxon>Cladosporiales</taxon>
        <taxon>Cladosporiaceae</taxon>
        <taxon>Cryoendolithus</taxon>
    </lineage>
</organism>
<feature type="compositionally biased region" description="Polar residues" evidence="1">
    <location>
        <begin position="11"/>
        <end position="20"/>
    </location>
</feature>
<gene>
    <name evidence="2" type="ORF">B0A48_16166</name>
</gene>
<feature type="compositionally biased region" description="Polar residues" evidence="1">
    <location>
        <begin position="33"/>
        <end position="50"/>
    </location>
</feature>
<dbReference type="AlphaFoldDB" id="A0A1V8SFE6"/>
<proteinExistence type="predicted"/>
<comment type="caution">
    <text evidence="2">The sequence shown here is derived from an EMBL/GenBank/DDBJ whole genome shotgun (WGS) entry which is preliminary data.</text>
</comment>
<evidence type="ECO:0000256" key="1">
    <source>
        <dbReference type="SAM" id="MobiDB-lite"/>
    </source>
</evidence>
<protein>
    <submittedName>
        <fullName evidence="2">Uncharacterized protein</fullName>
    </submittedName>
</protein>
<dbReference type="Proteomes" id="UP000192596">
    <property type="component" value="Unassembled WGS sequence"/>
</dbReference>
<dbReference type="InParanoid" id="A0A1V8SFE6"/>
<reference evidence="3" key="1">
    <citation type="submission" date="2017-03" db="EMBL/GenBank/DDBJ databases">
        <title>Genomes of endolithic fungi from Antarctica.</title>
        <authorList>
            <person name="Coleine C."/>
            <person name="Masonjones S."/>
            <person name="Stajich J.E."/>
        </authorList>
    </citation>
    <scope>NUCLEOTIDE SEQUENCE [LARGE SCALE GENOMIC DNA]</scope>
    <source>
        <strain evidence="3">CCFEE 5527</strain>
    </source>
</reference>
<feature type="region of interest" description="Disordered" evidence="1">
    <location>
        <begin position="1"/>
        <end position="59"/>
    </location>
</feature>